<organism evidence="4">
    <name type="scientific">Clastoptera arizonana</name>
    <name type="common">Arizona spittle bug</name>
    <dbReference type="NCBI Taxonomy" id="38151"/>
    <lineage>
        <taxon>Eukaryota</taxon>
        <taxon>Metazoa</taxon>
        <taxon>Ecdysozoa</taxon>
        <taxon>Arthropoda</taxon>
        <taxon>Hexapoda</taxon>
        <taxon>Insecta</taxon>
        <taxon>Pterygota</taxon>
        <taxon>Neoptera</taxon>
        <taxon>Paraneoptera</taxon>
        <taxon>Hemiptera</taxon>
        <taxon>Auchenorrhyncha</taxon>
        <taxon>Cercopoidea</taxon>
        <taxon>Clastopteridae</taxon>
        <taxon>Clastoptera</taxon>
    </lineage>
</organism>
<sequence>RDSQDWNQSNTRGYKNDSTNNNYGIWYDDILSQPFENDSPKEHFPCSKCGRVYMYKHNLTRHINMECGKTPSFKCPFCNYLATQKSNMFRHVKLKHEVPNLELKSTGGVK</sequence>
<keyword evidence="1" id="KW-0479">Metal-binding</keyword>
<dbReference type="SUPFAM" id="SSF57667">
    <property type="entry name" value="beta-beta-alpha zinc fingers"/>
    <property type="match status" value="1"/>
</dbReference>
<dbReference type="AlphaFoldDB" id="A0A1B6E235"/>
<dbReference type="Gene3D" id="3.30.160.60">
    <property type="entry name" value="Classic Zinc Finger"/>
    <property type="match status" value="1"/>
</dbReference>
<keyword evidence="1" id="KW-0862">Zinc</keyword>
<feature type="domain" description="C2H2-type" evidence="3">
    <location>
        <begin position="44"/>
        <end position="71"/>
    </location>
</feature>
<feature type="non-terminal residue" evidence="4">
    <location>
        <position position="1"/>
    </location>
</feature>
<evidence type="ECO:0000313" key="4">
    <source>
        <dbReference type="EMBL" id="JAS31957.1"/>
    </source>
</evidence>
<feature type="region of interest" description="Disordered" evidence="2">
    <location>
        <begin position="1"/>
        <end position="20"/>
    </location>
</feature>
<dbReference type="Pfam" id="PF00096">
    <property type="entry name" value="zf-C2H2"/>
    <property type="match status" value="1"/>
</dbReference>
<dbReference type="InterPro" id="IPR013087">
    <property type="entry name" value="Znf_C2H2_type"/>
</dbReference>
<evidence type="ECO:0000256" key="1">
    <source>
        <dbReference type="PROSITE-ProRule" id="PRU00042"/>
    </source>
</evidence>
<gene>
    <name evidence="4" type="ORF">g.44239</name>
</gene>
<dbReference type="GO" id="GO:0008270">
    <property type="term" value="F:zinc ion binding"/>
    <property type="evidence" value="ECO:0007669"/>
    <property type="project" value="UniProtKB-KW"/>
</dbReference>
<dbReference type="InterPro" id="IPR036236">
    <property type="entry name" value="Znf_C2H2_sf"/>
</dbReference>
<dbReference type="SMART" id="SM00355">
    <property type="entry name" value="ZnF_C2H2"/>
    <property type="match status" value="2"/>
</dbReference>
<keyword evidence="1" id="KW-0863">Zinc-finger</keyword>
<dbReference type="EMBL" id="GEDC01005341">
    <property type="protein sequence ID" value="JAS31957.1"/>
    <property type="molecule type" value="Transcribed_RNA"/>
</dbReference>
<reference evidence="4" key="1">
    <citation type="submission" date="2015-12" db="EMBL/GenBank/DDBJ databases">
        <title>De novo transcriptome assembly of four potential Pierce s Disease insect vectors from Arizona vineyards.</title>
        <authorList>
            <person name="Tassone E.E."/>
        </authorList>
    </citation>
    <scope>NUCLEOTIDE SEQUENCE</scope>
</reference>
<dbReference type="PROSITE" id="PS50157">
    <property type="entry name" value="ZINC_FINGER_C2H2_2"/>
    <property type="match status" value="1"/>
</dbReference>
<protein>
    <recommendedName>
        <fullName evidence="3">C2H2-type domain-containing protein</fullName>
    </recommendedName>
</protein>
<evidence type="ECO:0000259" key="3">
    <source>
        <dbReference type="PROSITE" id="PS50157"/>
    </source>
</evidence>
<evidence type="ECO:0000256" key="2">
    <source>
        <dbReference type="SAM" id="MobiDB-lite"/>
    </source>
</evidence>
<proteinExistence type="predicted"/>
<accession>A0A1B6E235</accession>
<name>A0A1B6E235_9HEMI</name>